<evidence type="ECO:0000313" key="2">
    <source>
        <dbReference type="Proteomes" id="UP000001312"/>
    </source>
</evidence>
<name>A7EUQ3_SCLS1</name>
<dbReference type="EMBL" id="CH476632">
    <property type="protein sequence ID" value="EDN93195.1"/>
    <property type="molecule type" value="Genomic_DNA"/>
</dbReference>
<organism evidence="1 2">
    <name type="scientific">Sclerotinia sclerotiorum (strain ATCC 18683 / 1980 / Ss-1)</name>
    <name type="common">White mold</name>
    <name type="synonym">Whetzelinia sclerotiorum</name>
    <dbReference type="NCBI Taxonomy" id="665079"/>
    <lineage>
        <taxon>Eukaryota</taxon>
        <taxon>Fungi</taxon>
        <taxon>Dikarya</taxon>
        <taxon>Ascomycota</taxon>
        <taxon>Pezizomycotina</taxon>
        <taxon>Leotiomycetes</taxon>
        <taxon>Helotiales</taxon>
        <taxon>Sclerotiniaceae</taxon>
        <taxon>Sclerotinia</taxon>
    </lineage>
</organism>
<dbReference type="GeneID" id="5486274"/>
<gene>
    <name evidence="1" type="ORF">SS1G_09061</name>
</gene>
<evidence type="ECO:0000313" key="1">
    <source>
        <dbReference type="EMBL" id="EDN93195.1"/>
    </source>
</evidence>
<accession>A7EUQ3</accession>
<dbReference type="RefSeq" id="XP_001590296.1">
    <property type="nucleotide sequence ID" value="XM_001590246.1"/>
</dbReference>
<dbReference type="InParanoid" id="A7EUQ3"/>
<sequence length="58" mass="6509">MGLCTDTGPPAGREEVRTMQPCIPAYLTGTNDQCKCCSRHRHASQYYVYADNAETLQR</sequence>
<proteinExistence type="predicted"/>
<dbReference type="KEGG" id="ssl:SS1G_09061"/>
<keyword evidence="2" id="KW-1185">Reference proteome</keyword>
<reference evidence="2" key="1">
    <citation type="journal article" date="2011" name="PLoS Genet.">
        <title>Genomic analysis of the necrotrophic fungal pathogens Sclerotinia sclerotiorum and Botrytis cinerea.</title>
        <authorList>
            <person name="Amselem J."/>
            <person name="Cuomo C.A."/>
            <person name="van Kan J.A."/>
            <person name="Viaud M."/>
            <person name="Benito E.P."/>
            <person name="Couloux A."/>
            <person name="Coutinho P.M."/>
            <person name="de Vries R.P."/>
            <person name="Dyer P.S."/>
            <person name="Fillinger S."/>
            <person name="Fournier E."/>
            <person name="Gout L."/>
            <person name="Hahn M."/>
            <person name="Kohn L."/>
            <person name="Lapalu N."/>
            <person name="Plummer K.M."/>
            <person name="Pradier J.M."/>
            <person name="Quevillon E."/>
            <person name="Sharon A."/>
            <person name="Simon A."/>
            <person name="ten Have A."/>
            <person name="Tudzynski B."/>
            <person name="Tudzynski P."/>
            <person name="Wincker P."/>
            <person name="Andrew M."/>
            <person name="Anthouard V."/>
            <person name="Beever R.E."/>
            <person name="Beffa R."/>
            <person name="Benoit I."/>
            <person name="Bouzid O."/>
            <person name="Brault B."/>
            <person name="Chen Z."/>
            <person name="Choquer M."/>
            <person name="Collemare J."/>
            <person name="Cotton P."/>
            <person name="Danchin E.G."/>
            <person name="Da Silva C."/>
            <person name="Gautier A."/>
            <person name="Giraud C."/>
            <person name="Giraud T."/>
            <person name="Gonzalez C."/>
            <person name="Grossetete S."/>
            <person name="Guldener U."/>
            <person name="Henrissat B."/>
            <person name="Howlett B.J."/>
            <person name="Kodira C."/>
            <person name="Kretschmer M."/>
            <person name="Lappartient A."/>
            <person name="Leroch M."/>
            <person name="Levis C."/>
            <person name="Mauceli E."/>
            <person name="Neuveglise C."/>
            <person name="Oeser B."/>
            <person name="Pearson M."/>
            <person name="Poulain J."/>
            <person name="Poussereau N."/>
            <person name="Quesneville H."/>
            <person name="Rascle C."/>
            <person name="Schumacher J."/>
            <person name="Segurens B."/>
            <person name="Sexton A."/>
            <person name="Silva E."/>
            <person name="Sirven C."/>
            <person name="Soanes D.M."/>
            <person name="Talbot N.J."/>
            <person name="Templeton M."/>
            <person name="Yandava C."/>
            <person name="Yarden O."/>
            <person name="Zeng Q."/>
            <person name="Rollins J.A."/>
            <person name="Lebrun M.H."/>
            <person name="Dickman M."/>
        </authorList>
    </citation>
    <scope>NUCLEOTIDE SEQUENCE [LARGE SCALE GENOMIC DNA]</scope>
    <source>
        <strain evidence="2">ATCC 18683 / 1980 / Ss-1</strain>
    </source>
</reference>
<protein>
    <submittedName>
        <fullName evidence="1">Uncharacterized protein</fullName>
    </submittedName>
</protein>
<dbReference type="AlphaFoldDB" id="A7EUQ3"/>
<dbReference type="Proteomes" id="UP000001312">
    <property type="component" value="Unassembled WGS sequence"/>
</dbReference>